<reference evidence="6" key="1">
    <citation type="submission" date="2020-01" db="EMBL/GenBank/DDBJ databases">
        <title>Genome Sequencing of Three Apophysomyces-Like Fungal Strains Confirms a Novel Fungal Genus in the Mucoromycota with divergent Burkholderia-like Endosymbiotic Bacteria.</title>
        <authorList>
            <person name="Stajich J.E."/>
            <person name="Macias A.M."/>
            <person name="Carter-House D."/>
            <person name="Lovett B."/>
            <person name="Kasson L.R."/>
            <person name="Berry K."/>
            <person name="Grigoriev I."/>
            <person name="Chang Y."/>
            <person name="Spatafora J."/>
            <person name="Kasson M.T."/>
        </authorList>
    </citation>
    <scope>NUCLEOTIDE SEQUENCE</scope>
    <source>
        <strain evidence="6">NRRL A-21654</strain>
    </source>
</reference>
<dbReference type="OrthoDB" id="10250284at2759"/>
<comment type="similarity">
    <text evidence="1">Belongs to the TRAPPC13 family.</text>
</comment>
<dbReference type="Pfam" id="PF23643">
    <property type="entry name" value="TRAPPC13_C"/>
    <property type="match status" value="1"/>
</dbReference>
<feature type="compositionally biased region" description="Pro residues" evidence="2">
    <location>
        <begin position="1"/>
        <end position="15"/>
    </location>
</feature>
<feature type="domain" description="Trafficking protein particle complex subunit 13 C-terminal" evidence="4">
    <location>
        <begin position="340"/>
        <end position="436"/>
    </location>
</feature>
<proteinExistence type="inferred from homology"/>
<dbReference type="InterPro" id="IPR055428">
    <property type="entry name" value="TRAPPC13_C"/>
</dbReference>
<evidence type="ECO:0000256" key="2">
    <source>
        <dbReference type="SAM" id="MobiDB-lite"/>
    </source>
</evidence>
<accession>A0A8H7BWY3</accession>
<evidence type="ECO:0000259" key="4">
    <source>
        <dbReference type="Pfam" id="PF23643"/>
    </source>
</evidence>
<dbReference type="InterPro" id="IPR010378">
    <property type="entry name" value="TRAPPC13"/>
</dbReference>
<protein>
    <recommendedName>
        <fullName evidence="8">Trafficking protein particle complex subunit 13</fullName>
    </recommendedName>
</protein>
<dbReference type="GO" id="GO:1990072">
    <property type="term" value="C:TRAPPIII protein complex"/>
    <property type="evidence" value="ECO:0007669"/>
    <property type="project" value="TreeGrafter"/>
</dbReference>
<dbReference type="AlphaFoldDB" id="A0A8H7BWY3"/>
<evidence type="ECO:0000259" key="5">
    <source>
        <dbReference type="Pfam" id="PF23647"/>
    </source>
</evidence>
<dbReference type="PANTHER" id="PTHR13134:SF3">
    <property type="entry name" value="TRAFFICKING PROTEIN PARTICLE COMPLEX SUBUNIT 13"/>
    <property type="match status" value="1"/>
</dbReference>
<evidence type="ECO:0000256" key="1">
    <source>
        <dbReference type="ARBA" id="ARBA00010785"/>
    </source>
</evidence>
<dbReference type="InterPro" id="IPR055429">
    <property type="entry name" value="TRAPPC13_M"/>
</dbReference>
<gene>
    <name evidence="6" type="ORF">EC973_000645</name>
</gene>
<evidence type="ECO:0000259" key="3">
    <source>
        <dbReference type="Pfam" id="PF06159"/>
    </source>
</evidence>
<dbReference type="InterPro" id="IPR055427">
    <property type="entry name" value="TRAPPC13_N"/>
</dbReference>
<evidence type="ECO:0000313" key="6">
    <source>
        <dbReference type="EMBL" id="KAF7731229.1"/>
    </source>
</evidence>
<sequence>MAAPNTPPRPNPVPISSPQLAQDDSQAPHLLSLKVMRLSRPSLAIGCPVYYEKTADKPSPLVEGLESLNISDLTASHPIVGGNEIEIRDFGLSQLLQLPSSFGNIYLGESFSTIISINNESIEDVHQVSVKIELQTASQRFVLSDTTDTPRTTLDPRATYDLTVAHEIKELGVHILVCSVQYYTPDGKRRSFRKYEKFQVSNPLAVKTKLNNLNDGRVFLEAQLQNVSAGPMYLERMKFEPSEHFNFQDLNTIVGSKDNASVFGSNLIHPQNVRQYLYLLTPRDPNNDRIARTTNALGKLDILWRTSMGDVGRLQTSQLTRKAPMLEDIEVQPFWAGEGPARVMLETPFRLGLRIRNHSGQHMKLALSAVKTKMGSVLLSGLSSRQLGEVAANQSAEPVLEFFPLTPGLQRVGGLKVMDLLTGYTKEIDHLCDVFVCTENNDEF</sequence>
<name>A0A8H7BWY3_9FUNG</name>
<feature type="domain" description="Trafficking protein particle complex subunit 13 N-terminal" evidence="3">
    <location>
        <begin position="29"/>
        <end position="200"/>
    </location>
</feature>
<dbReference type="Proteomes" id="UP000605846">
    <property type="component" value="Unassembled WGS sequence"/>
</dbReference>
<organism evidence="6 7">
    <name type="scientific">Apophysomyces ossiformis</name>
    <dbReference type="NCBI Taxonomy" id="679940"/>
    <lineage>
        <taxon>Eukaryota</taxon>
        <taxon>Fungi</taxon>
        <taxon>Fungi incertae sedis</taxon>
        <taxon>Mucoromycota</taxon>
        <taxon>Mucoromycotina</taxon>
        <taxon>Mucoromycetes</taxon>
        <taxon>Mucorales</taxon>
        <taxon>Mucorineae</taxon>
        <taxon>Mucoraceae</taxon>
        <taxon>Apophysomyces</taxon>
    </lineage>
</organism>
<evidence type="ECO:0008006" key="8">
    <source>
        <dbReference type="Google" id="ProtNLM"/>
    </source>
</evidence>
<dbReference type="Pfam" id="PF06159">
    <property type="entry name" value="TRAPPC13_N"/>
    <property type="match status" value="1"/>
</dbReference>
<keyword evidence="7" id="KW-1185">Reference proteome</keyword>
<feature type="domain" description="Trafficking protein particle complex subunit 13 middle" evidence="5">
    <location>
        <begin position="204"/>
        <end position="324"/>
    </location>
</feature>
<comment type="caution">
    <text evidence="6">The sequence shown here is derived from an EMBL/GenBank/DDBJ whole genome shotgun (WGS) entry which is preliminary data.</text>
</comment>
<dbReference type="Pfam" id="PF23647">
    <property type="entry name" value="TRAPPC13_M"/>
    <property type="match status" value="1"/>
</dbReference>
<dbReference type="EMBL" id="JABAYA010000011">
    <property type="protein sequence ID" value="KAF7731229.1"/>
    <property type="molecule type" value="Genomic_DNA"/>
</dbReference>
<feature type="region of interest" description="Disordered" evidence="2">
    <location>
        <begin position="1"/>
        <end position="21"/>
    </location>
</feature>
<dbReference type="PANTHER" id="PTHR13134">
    <property type="entry name" value="TRAFFICKING PROTEIN PARTICLE COMPLEX SUBUNIT 13"/>
    <property type="match status" value="1"/>
</dbReference>
<evidence type="ECO:0000313" key="7">
    <source>
        <dbReference type="Proteomes" id="UP000605846"/>
    </source>
</evidence>